<dbReference type="CDD" id="cd00761">
    <property type="entry name" value="Glyco_tranf_GTA_type"/>
    <property type="match status" value="1"/>
</dbReference>
<dbReference type="STRING" id="1437059.A6A05_17310"/>
<dbReference type="InterPro" id="IPR029044">
    <property type="entry name" value="Nucleotide-diphossugar_trans"/>
</dbReference>
<evidence type="ECO:0000313" key="2">
    <source>
        <dbReference type="Proteomes" id="UP000078543"/>
    </source>
</evidence>
<dbReference type="EMBL" id="LWQU01000192">
    <property type="protein sequence ID" value="OAN44906.1"/>
    <property type="molecule type" value="Genomic_DNA"/>
</dbReference>
<organism evidence="1 2">
    <name type="scientific">Magnetospirillum moscoviense</name>
    <dbReference type="NCBI Taxonomy" id="1437059"/>
    <lineage>
        <taxon>Bacteria</taxon>
        <taxon>Pseudomonadati</taxon>
        <taxon>Pseudomonadota</taxon>
        <taxon>Alphaproteobacteria</taxon>
        <taxon>Rhodospirillales</taxon>
        <taxon>Rhodospirillaceae</taxon>
        <taxon>Magnetospirillum</taxon>
    </lineage>
</organism>
<gene>
    <name evidence="1" type="ORF">A6A05_17310</name>
</gene>
<dbReference type="Gene3D" id="3.90.550.10">
    <property type="entry name" value="Spore Coat Polysaccharide Biosynthesis Protein SpsA, Chain A"/>
    <property type="match status" value="1"/>
</dbReference>
<evidence type="ECO:0000313" key="1">
    <source>
        <dbReference type="EMBL" id="OAN44906.1"/>
    </source>
</evidence>
<dbReference type="AlphaFoldDB" id="A0A178M8Q2"/>
<keyword evidence="2" id="KW-1185">Reference proteome</keyword>
<protein>
    <recommendedName>
        <fullName evidence="3">Glycosyltransferase 2-like domain-containing protein</fullName>
    </recommendedName>
</protein>
<reference evidence="1 2" key="1">
    <citation type="submission" date="2016-04" db="EMBL/GenBank/DDBJ databases">
        <title>Draft genome sequence of freshwater magnetotactic bacteria Magnetospirillum marisnigri SP-1 and Magnetospirillum moscoviense BB-1.</title>
        <authorList>
            <person name="Koziaeva V."/>
            <person name="Dziuba M.V."/>
            <person name="Ivanov T.M."/>
            <person name="Kuznetsov B."/>
            <person name="Grouzdev D.S."/>
        </authorList>
    </citation>
    <scope>NUCLEOTIDE SEQUENCE [LARGE SCALE GENOMIC DNA]</scope>
    <source>
        <strain evidence="1 2">BB-1</strain>
    </source>
</reference>
<sequence>MGNPGNSSRDKLISIILPTIRPDLAGAALQSIVACSDDVRYEIVVVSPFPVQGKNIVHVKEEVPKGNCAAHAMGYQASSGDIIVAMSDDHIALDGWLTPVQSFIEQRETQYFPFCAGINRPQSPWFGAVYGLYYPYFPVLSRQSAEAIGGFFSPDFTAHFGDPDLAMRVWKAGGGGRCELLYEANLAPNKLVPTSKESAHKHTSLEKDLATFTALYHQDFGRGFSRDLKDINSNYAIHHLRDRTFMARVPQRHYMAELEQRHRKALGM</sequence>
<dbReference type="RefSeq" id="WP_068504382.1">
    <property type="nucleotide sequence ID" value="NZ_LWQU01000192.1"/>
</dbReference>
<dbReference type="OrthoDB" id="7299541at2"/>
<proteinExistence type="predicted"/>
<evidence type="ECO:0008006" key="3">
    <source>
        <dbReference type="Google" id="ProtNLM"/>
    </source>
</evidence>
<dbReference type="Proteomes" id="UP000078543">
    <property type="component" value="Unassembled WGS sequence"/>
</dbReference>
<dbReference type="SUPFAM" id="SSF53448">
    <property type="entry name" value="Nucleotide-diphospho-sugar transferases"/>
    <property type="match status" value="1"/>
</dbReference>
<accession>A0A178M8Q2</accession>
<comment type="caution">
    <text evidence="1">The sequence shown here is derived from an EMBL/GenBank/DDBJ whole genome shotgun (WGS) entry which is preliminary data.</text>
</comment>
<name>A0A178M8Q2_9PROT</name>